<gene>
    <name evidence="1" type="ORF">QRD43_03595</name>
</gene>
<dbReference type="RefSeq" id="WP_285981101.1">
    <property type="nucleotide sequence ID" value="NZ_JASVDS010000001.1"/>
</dbReference>
<organism evidence="1 2">
    <name type="scientific">Roseateles subflavus</name>
    <dbReference type="NCBI Taxonomy" id="3053353"/>
    <lineage>
        <taxon>Bacteria</taxon>
        <taxon>Pseudomonadati</taxon>
        <taxon>Pseudomonadota</taxon>
        <taxon>Betaproteobacteria</taxon>
        <taxon>Burkholderiales</taxon>
        <taxon>Sphaerotilaceae</taxon>
        <taxon>Roseateles</taxon>
    </lineage>
</organism>
<evidence type="ECO:0000313" key="1">
    <source>
        <dbReference type="EMBL" id="MDL5030980.1"/>
    </source>
</evidence>
<sequence>MSPSMNERFPHPRARRLPGWPVLPARAQCPRWLGPEGLSDPAENAPGAPTPADLVLSEHLLTPVVAEADLALPHDADLRAYAAQVLAHYHGAAALAWPLAPWAEGRGARRRGGAWALSQAEPWHALTTPLRTARPAAWAALAAVRAQDAAWARAPRAALAWVESNLLCWMTLEAGVLQTVRHLRLAAATPEALYARLQPLCAALPAEADVALAGYGLSAAWTGKATAALRCLTPLESAVPPALLWMPAVPAPAEARGDFLPPAQPLRRWRWPLLTVAALCLGLAAQEAWQAHTRWQSARQDLAALQARQGRPAARAARPDARPAPAEAQALLAARQALHQPWAGVLAQVERAALDEQQRPRVAWLGLDVQASRAEVRLEGLAEDRSRILAVANALAREPGWRDVLPGAIQPEEGGRPGLRFTLQARLSADQVPAVAARGEGP</sequence>
<accession>A0ABT7LDN3</accession>
<dbReference type="Proteomes" id="UP001238603">
    <property type="component" value="Unassembled WGS sequence"/>
</dbReference>
<evidence type="ECO:0000313" key="2">
    <source>
        <dbReference type="Proteomes" id="UP001238603"/>
    </source>
</evidence>
<comment type="caution">
    <text evidence="1">The sequence shown here is derived from an EMBL/GenBank/DDBJ whole genome shotgun (WGS) entry which is preliminary data.</text>
</comment>
<reference evidence="1 2" key="1">
    <citation type="submission" date="2023-06" db="EMBL/GenBank/DDBJ databases">
        <title>Pelomonas sp. APW6 16S ribosomal RNA gene genome sequencing and assembly.</title>
        <authorList>
            <person name="Woo H."/>
        </authorList>
    </citation>
    <scope>NUCLEOTIDE SEQUENCE [LARGE SCALE GENOMIC DNA]</scope>
    <source>
        <strain evidence="1 2">APW6</strain>
    </source>
</reference>
<proteinExistence type="predicted"/>
<name>A0ABT7LDN3_9BURK</name>
<dbReference type="EMBL" id="JASVDS010000001">
    <property type="protein sequence ID" value="MDL5030980.1"/>
    <property type="molecule type" value="Genomic_DNA"/>
</dbReference>
<protein>
    <submittedName>
        <fullName evidence="1">Uncharacterized protein</fullName>
    </submittedName>
</protein>
<keyword evidence="2" id="KW-1185">Reference proteome</keyword>